<evidence type="ECO:0000256" key="1">
    <source>
        <dbReference type="SAM" id="MobiDB-lite"/>
    </source>
</evidence>
<feature type="domain" description="DUF7950" evidence="2">
    <location>
        <begin position="181"/>
        <end position="326"/>
    </location>
</feature>
<dbReference type="EMBL" id="BSYO01000002">
    <property type="protein sequence ID" value="GMH01183.1"/>
    <property type="molecule type" value="Genomic_DNA"/>
</dbReference>
<accession>A0AAD3XCS3</accession>
<dbReference type="PANTHER" id="PTHR33595:SF7">
    <property type="entry name" value="OS12G0242500 PROTEIN"/>
    <property type="match status" value="1"/>
</dbReference>
<dbReference type="AlphaFoldDB" id="A0AAD3XCS3"/>
<evidence type="ECO:0000313" key="4">
    <source>
        <dbReference type="Proteomes" id="UP001279734"/>
    </source>
</evidence>
<dbReference type="Proteomes" id="UP001279734">
    <property type="component" value="Unassembled WGS sequence"/>
</dbReference>
<gene>
    <name evidence="3" type="ORF">Nepgr_003022</name>
</gene>
<proteinExistence type="predicted"/>
<protein>
    <recommendedName>
        <fullName evidence="2">DUF7950 domain-containing protein</fullName>
    </recommendedName>
</protein>
<evidence type="ECO:0000313" key="3">
    <source>
        <dbReference type="EMBL" id="GMH01183.1"/>
    </source>
</evidence>
<evidence type="ECO:0000259" key="2">
    <source>
        <dbReference type="Pfam" id="PF25821"/>
    </source>
</evidence>
<dbReference type="PANTHER" id="PTHR33595">
    <property type="entry name" value="VON WILLEBRAND FACTOR A DOMAIN PROTEIN"/>
    <property type="match status" value="1"/>
</dbReference>
<comment type="caution">
    <text evidence="3">The sequence shown here is derived from an EMBL/GenBank/DDBJ whole genome shotgun (WGS) entry which is preliminary data.</text>
</comment>
<keyword evidence="4" id="KW-1185">Reference proteome</keyword>
<dbReference type="InterPro" id="IPR057710">
    <property type="entry name" value="DUF7950"/>
</dbReference>
<feature type="region of interest" description="Disordered" evidence="1">
    <location>
        <begin position="32"/>
        <end position="95"/>
    </location>
</feature>
<name>A0AAD3XCS3_NEPGR</name>
<reference evidence="3" key="1">
    <citation type="submission" date="2023-05" db="EMBL/GenBank/DDBJ databases">
        <title>Nepenthes gracilis genome sequencing.</title>
        <authorList>
            <person name="Fukushima K."/>
        </authorList>
    </citation>
    <scope>NUCLEOTIDE SEQUENCE</scope>
    <source>
        <strain evidence="3">SING2019-196</strain>
    </source>
</reference>
<dbReference type="Pfam" id="PF25821">
    <property type="entry name" value="DUF7950"/>
    <property type="match status" value="1"/>
</dbReference>
<organism evidence="3 4">
    <name type="scientific">Nepenthes gracilis</name>
    <name type="common">Slender pitcher plant</name>
    <dbReference type="NCBI Taxonomy" id="150966"/>
    <lineage>
        <taxon>Eukaryota</taxon>
        <taxon>Viridiplantae</taxon>
        <taxon>Streptophyta</taxon>
        <taxon>Embryophyta</taxon>
        <taxon>Tracheophyta</taxon>
        <taxon>Spermatophyta</taxon>
        <taxon>Magnoliopsida</taxon>
        <taxon>eudicotyledons</taxon>
        <taxon>Gunneridae</taxon>
        <taxon>Pentapetalae</taxon>
        <taxon>Caryophyllales</taxon>
        <taxon>Nepenthaceae</taxon>
        <taxon>Nepenthes</taxon>
    </lineage>
</organism>
<sequence length="329" mass="35952">MERGRGCCMSSYRSGGGACDASKYDQIMLRFRPIAPKPVPGDGVSDRPKEDNDGGQVNTGRRKKRYIKDNKNNNSSRSGGGRKKKSCSPEGKLLDVAGAPRNNVVVTLSLLPETPDLTAVTKQEQNAPTYLSLGNLAVKNDIDGQARSTGPVCFGGINRTAVRTLRQRQEEERASTSAIVGSYVIVERVTDTWTAGDGLGRTDDEKRMSLEEDTCPGFISDGWNRVWWTNEAYRKMITTDGVGGGGGDAQTWKSSAEDLAVCLVMRDTPPLVYPAFTCRVRLQNTWRGKETRCTSSSSPPLTLPCDVWRMESGGFAWRLDVKAALCLGR</sequence>